<proteinExistence type="predicted"/>
<protein>
    <submittedName>
        <fullName evidence="1">Uncharacterized protein</fullName>
    </submittedName>
</protein>
<dbReference type="EMBL" id="MN131137">
    <property type="protein sequence ID" value="QNH80846.1"/>
    <property type="molecule type" value="Genomic_DNA"/>
</dbReference>
<gene>
    <name evidence="1" type="ORF">D6_0163</name>
</gene>
<keyword evidence="2" id="KW-1185">Reference proteome</keyword>
<reference evidence="1" key="1">
    <citation type="submission" date="2019-06" db="EMBL/GenBank/DDBJ databases">
        <title>Complete genome sequence of Aeromonas hydrophila bacteriophage D6.</title>
        <authorList>
            <person name="Rai S."/>
            <person name="Tyagi A."/>
            <person name="Kumar N."/>
            <person name="Singh N."/>
        </authorList>
    </citation>
    <scope>NUCLEOTIDE SEQUENCE [LARGE SCALE GENOMIC DNA]</scope>
</reference>
<organism evidence="1 2">
    <name type="scientific">Aeromonas phage D6</name>
    <dbReference type="NCBI Taxonomy" id="2593322"/>
    <lineage>
        <taxon>Viruses</taxon>
        <taxon>Duplodnaviria</taxon>
        <taxon>Heunggongvirae</taxon>
        <taxon>Uroviricota</taxon>
        <taxon>Caudoviricetes</taxon>
        <taxon>Chimalliviridae</taxon>
        <taxon>Ludhianavirus</taxon>
        <taxon>Ludhianavirus D6</taxon>
    </lineage>
</organism>
<sequence length="64" mass="7408">MSEFISILIFNVESMTNFGLRINRKVHVIADHSTEGIDLAFQPRSCRGDDRYKRPVVIPMTKKK</sequence>
<evidence type="ECO:0000313" key="2">
    <source>
        <dbReference type="Proteomes" id="UP000317575"/>
    </source>
</evidence>
<evidence type="ECO:0000313" key="1">
    <source>
        <dbReference type="EMBL" id="QNH80846.1"/>
    </source>
</evidence>
<accession>A0A7G7XLK1</accession>
<name>A0A7G7XLK1_9CAUD</name>
<dbReference type="Proteomes" id="UP000317575">
    <property type="component" value="Segment"/>
</dbReference>